<dbReference type="GO" id="GO:0005634">
    <property type="term" value="C:nucleus"/>
    <property type="evidence" value="ECO:0007669"/>
    <property type="project" value="TreeGrafter"/>
</dbReference>
<evidence type="ECO:0000313" key="7">
    <source>
        <dbReference type="EMBL" id="PMD28841.1"/>
    </source>
</evidence>
<dbReference type="Gene3D" id="2.170.270.10">
    <property type="entry name" value="SET domain"/>
    <property type="match status" value="1"/>
</dbReference>
<dbReference type="Pfam" id="PF01753">
    <property type="entry name" value="zf-MYND"/>
    <property type="match status" value="1"/>
</dbReference>
<dbReference type="Gene3D" id="6.10.140.2220">
    <property type="match status" value="1"/>
</dbReference>
<keyword evidence="8" id="KW-1185">Reference proteome</keyword>
<dbReference type="Gene3D" id="1.10.220.160">
    <property type="match status" value="1"/>
</dbReference>
<dbReference type="InterPro" id="IPR046341">
    <property type="entry name" value="SET_dom_sf"/>
</dbReference>
<dbReference type="PANTHER" id="PTHR12197:SF251">
    <property type="entry name" value="EG:BACR7C10.4 PROTEIN"/>
    <property type="match status" value="1"/>
</dbReference>
<evidence type="ECO:0000313" key="8">
    <source>
        <dbReference type="Proteomes" id="UP000235786"/>
    </source>
</evidence>
<dbReference type="Proteomes" id="UP000235786">
    <property type="component" value="Unassembled WGS sequence"/>
</dbReference>
<evidence type="ECO:0000256" key="2">
    <source>
        <dbReference type="ARBA" id="ARBA00022771"/>
    </source>
</evidence>
<protein>
    <submittedName>
        <fullName evidence="7">Uncharacterized protein</fullName>
    </submittedName>
</protein>
<sequence length="559" mass="64045">MASTISDPDAVAATLEALQLSDESDLPNMYKDKIPERVRCYVPLRVGPSNIPGAGRGMFVEQDVVGGDRLFTISDPVFLVVESGPEAEFICDNCYATMIDLQGQALQTIGGEPLKMSACGACRSVYYCKKSCQVEAWKHHHKFECKPLSGFRMVAIDLEQNHGLHSTREFRALLRLVLLRKHGKIPDAEWLEIRALRTGKEWRINEPYWSSTSTSIVTSLLKFDPNLDMNEQEILELYWAIHENNLEISQPWLKAGSGCYDTEIGPSVGSGMCLEPFAAMINHNCRRNARYFFEGKQMSFRASRRIKAGEEITINYAIESGYDDVRRAQLHAWWNIVCQCKICVAGTPMPTAPLHQRVRSLVHIRPNDPSVTVKALKKAIADMKAGGWGYEVPPMWELHRRLFRAYADQKDYPNVLKTGFTAYAVIAPLQRVVVFPEQANDMLGNILQLLDPIHIKKCKLDSTANFMFQEFYPMLFDKYVMEVRKLYGRTSRVSWQAGWFLQRQLEVYRVKREKEVQDGYYVLIEEDEKQKKNFVQAMNTILKWAELPPTTTMEKLFRV</sequence>
<evidence type="ECO:0000256" key="1">
    <source>
        <dbReference type="ARBA" id="ARBA00022723"/>
    </source>
</evidence>
<keyword evidence="3" id="KW-0862">Zinc</keyword>
<feature type="domain" description="SET" evidence="5">
    <location>
        <begin position="42"/>
        <end position="317"/>
    </location>
</feature>
<dbReference type="InterPro" id="IPR050869">
    <property type="entry name" value="H3K4_H4K5_MeTrfase"/>
</dbReference>
<feature type="domain" description="MYND-type" evidence="6">
    <location>
        <begin position="91"/>
        <end position="145"/>
    </location>
</feature>
<accession>A0A2J6QRG1</accession>
<dbReference type="SUPFAM" id="SSF82199">
    <property type="entry name" value="SET domain"/>
    <property type="match status" value="1"/>
</dbReference>
<dbReference type="GO" id="GO:0008270">
    <property type="term" value="F:zinc ion binding"/>
    <property type="evidence" value="ECO:0007669"/>
    <property type="project" value="UniProtKB-KW"/>
</dbReference>
<dbReference type="AlphaFoldDB" id="A0A2J6QRG1"/>
<dbReference type="EMBL" id="KZ613983">
    <property type="protein sequence ID" value="PMD28841.1"/>
    <property type="molecule type" value="Genomic_DNA"/>
</dbReference>
<dbReference type="CDD" id="cd20071">
    <property type="entry name" value="SET_SMYD"/>
    <property type="match status" value="1"/>
</dbReference>
<evidence type="ECO:0000256" key="3">
    <source>
        <dbReference type="ARBA" id="ARBA00022833"/>
    </source>
</evidence>
<evidence type="ECO:0000256" key="4">
    <source>
        <dbReference type="PROSITE-ProRule" id="PRU00134"/>
    </source>
</evidence>
<keyword evidence="2 4" id="KW-0863">Zinc-finger</keyword>
<dbReference type="Pfam" id="PF00856">
    <property type="entry name" value="SET"/>
    <property type="match status" value="1"/>
</dbReference>
<dbReference type="InterPro" id="IPR001214">
    <property type="entry name" value="SET_dom"/>
</dbReference>
<reference evidence="7 8" key="1">
    <citation type="submission" date="2016-04" db="EMBL/GenBank/DDBJ databases">
        <title>A degradative enzymes factory behind the ericoid mycorrhizal symbiosis.</title>
        <authorList>
            <consortium name="DOE Joint Genome Institute"/>
            <person name="Martino E."/>
            <person name="Morin E."/>
            <person name="Grelet G."/>
            <person name="Kuo A."/>
            <person name="Kohler A."/>
            <person name="Daghino S."/>
            <person name="Barry K."/>
            <person name="Choi C."/>
            <person name="Cichocki N."/>
            <person name="Clum A."/>
            <person name="Copeland A."/>
            <person name="Hainaut M."/>
            <person name="Haridas S."/>
            <person name="Labutti K."/>
            <person name="Lindquist E."/>
            <person name="Lipzen A."/>
            <person name="Khouja H.-R."/>
            <person name="Murat C."/>
            <person name="Ohm R."/>
            <person name="Olson A."/>
            <person name="Spatafora J."/>
            <person name="Veneault-Fourrey C."/>
            <person name="Henrissat B."/>
            <person name="Grigoriev I."/>
            <person name="Martin F."/>
            <person name="Perotto S."/>
        </authorList>
    </citation>
    <scope>NUCLEOTIDE SEQUENCE [LARGE SCALE GENOMIC DNA]</scope>
    <source>
        <strain evidence="7 8">F</strain>
    </source>
</reference>
<dbReference type="InterPro" id="IPR002893">
    <property type="entry name" value="Znf_MYND"/>
</dbReference>
<organism evidence="7 8">
    <name type="scientific">Hyaloscypha variabilis (strain UAMH 11265 / GT02V1 / F)</name>
    <name type="common">Meliniomyces variabilis</name>
    <dbReference type="NCBI Taxonomy" id="1149755"/>
    <lineage>
        <taxon>Eukaryota</taxon>
        <taxon>Fungi</taxon>
        <taxon>Dikarya</taxon>
        <taxon>Ascomycota</taxon>
        <taxon>Pezizomycotina</taxon>
        <taxon>Leotiomycetes</taxon>
        <taxon>Helotiales</taxon>
        <taxon>Hyaloscyphaceae</taxon>
        <taxon>Hyaloscypha</taxon>
        <taxon>Hyaloscypha variabilis</taxon>
    </lineage>
</organism>
<evidence type="ECO:0000259" key="6">
    <source>
        <dbReference type="PROSITE" id="PS50865"/>
    </source>
</evidence>
<name>A0A2J6QRG1_HYAVF</name>
<dbReference type="PROSITE" id="PS50865">
    <property type="entry name" value="ZF_MYND_2"/>
    <property type="match status" value="1"/>
</dbReference>
<dbReference type="STRING" id="1149755.A0A2J6QRG1"/>
<evidence type="ECO:0000259" key="5">
    <source>
        <dbReference type="PROSITE" id="PS50280"/>
    </source>
</evidence>
<dbReference type="OrthoDB" id="5945798at2759"/>
<keyword evidence="1" id="KW-0479">Metal-binding</keyword>
<dbReference type="PROSITE" id="PS50280">
    <property type="entry name" value="SET"/>
    <property type="match status" value="1"/>
</dbReference>
<gene>
    <name evidence="7" type="ORF">L207DRAFT_539378</name>
</gene>
<proteinExistence type="predicted"/>
<dbReference type="PANTHER" id="PTHR12197">
    <property type="entry name" value="HISTONE-LYSINE N-METHYLTRANSFERASE SMYD"/>
    <property type="match status" value="1"/>
</dbReference>